<gene>
    <name evidence="1" type="ORF">AMTR_s00074p00108300</name>
</gene>
<accession>W1NM16</accession>
<dbReference type="Proteomes" id="UP000017836">
    <property type="component" value="Unassembled WGS sequence"/>
</dbReference>
<dbReference type="HOGENOM" id="CLU_1564987_0_0_1"/>
<protein>
    <submittedName>
        <fullName evidence="1">Uncharacterized protein</fullName>
    </submittedName>
</protein>
<sequence length="171" mass="19968">MKEKSHHLPCFPKNQSPIITQVERIPKEEKPVDPLPQTLVVTYTPDNKKILHLPISFLKTDAAQRAQTKEIPRQRFLHTSIPYKEEGDSHLTSQTRYTHYYPPTLQIPKAFPPILQIPKVFQTQNDNHYFETPYQKVLKIPRFCQSKSCLGRKIRLTTLTQPVINTIHKGY</sequence>
<keyword evidence="2" id="KW-1185">Reference proteome</keyword>
<dbReference type="EMBL" id="KI396637">
    <property type="protein sequence ID" value="ERM96912.1"/>
    <property type="molecule type" value="Genomic_DNA"/>
</dbReference>
<evidence type="ECO:0000313" key="1">
    <source>
        <dbReference type="EMBL" id="ERM96912.1"/>
    </source>
</evidence>
<dbReference type="Gramene" id="ERM96912">
    <property type="protein sequence ID" value="ERM96912"/>
    <property type="gene ID" value="AMTR_s00074p00108300"/>
</dbReference>
<organism evidence="1 2">
    <name type="scientific">Amborella trichopoda</name>
    <dbReference type="NCBI Taxonomy" id="13333"/>
    <lineage>
        <taxon>Eukaryota</taxon>
        <taxon>Viridiplantae</taxon>
        <taxon>Streptophyta</taxon>
        <taxon>Embryophyta</taxon>
        <taxon>Tracheophyta</taxon>
        <taxon>Spermatophyta</taxon>
        <taxon>Magnoliopsida</taxon>
        <taxon>Amborellales</taxon>
        <taxon>Amborellaceae</taxon>
        <taxon>Amborella</taxon>
    </lineage>
</organism>
<reference evidence="2" key="1">
    <citation type="journal article" date="2013" name="Science">
        <title>The Amborella genome and the evolution of flowering plants.</title>
        <authorList>
            <consortium name="Amborella Genome Project"/>
        </authorList>
    </citation>
    <scope>NUCLEOTIDE SEQUENCE [LARGE SCALE GENOMIC DNA]</scope>
</reference>
<dbReference type="AlphaFoldDB" id="W1NM16"/>
<proteinExistence type="predicted"/>
<evidence type="ECO:0000313" key="2">
    <source>
        <dbReference type="Proteomes" id="UP000017836"/>
    </source>
</evidence>
<name>W1NM16_AMBTC</name>